<protein>
    <submittedName>
        <fullName evidence="1">Uncharacterized protein</fullName>
    </submittedName>
</protein>
<evidence type="ECO:0000313" key="1">
    <source>
        <dbReference type="EMBL" id="RGM90270.1"/>
    </source>
</evidence>
<sequence length="571" mass="64875">MNEFTNPAGNLGNNPFLQAPSTILPMKGKSSETGLAASISRPKSMIPVKRNRFDRYTAQQRMASADILNAHLLMVEIMMTNITQKYIYEVVSCLKERGLMRHNMKRRANELVNLSSDLMKRCNAHDAMQVRTFTETIHPGLSGSFMRGGGTLTQKLQNIFWKTYGEKINLIYFATKNALDKCNVRQSDLVSNMEMVAMMCTTGIEFYDCMCRKVDGLLNGVGKVNRQKSQHNEKMMAAVKDMLREMVGNIEIPDKEGTDVRTLTAQFQMELVKDDLLKLVESGIVSLQVEFIEYVIASLRMKMAGEGLCFQDYRTLMARMGTTNNVRMLLNEIASIPLPESDDYEVYDAMEMLPDAKAEGESVIDKFRHLCLEDHIRTVPETNESITLRKLRQEVYRNHGTLSMLTLRYLYNVFGTKKAMAEYIARADADVMARTLRMLKTVKVSQLALKDGCRYELNLGQGVRAMYEMHGYTREKFASMAGVGTDRLLELEAMGDLASYPHAEKAVGPLVMDVGKMLGADPRYVLFASLRDTKEKGTLPEVYKRLFREMEKVYNDNNDKSEENGKEEKKE</sequence>
<comment type="caution">
    <text evidence="1">The sequence shown here is derived from an EMBL/GenBank/DDBJ whole genome shotgun (WGS) entry which is preliminary data.</text>
</comment>
<reference evidence="1 2" key="1">
    <citation type="submission" date="2018-08" db="EMBL/GenBank/DDBJ databases">
        <title>A genome reference for cultivated species of the human gut microbiota.</title>
        <authorList>
            <person name="Zou Y."/>
            <person name="Xue W."/>
            <person name="Luo G."/>
        </authorList>
    </citation>
    <scope>NUCLEOTIDE SEQUENCE [LARGE SCALE GENOMIC DNA]</scope>
    <source>
        <strain evidence="1 2">OM06-2</strain>
    </source>
</reference>
<accession>A0A3E4Z7W9</accession>
<organism evidence="1 2">
    <name type="scientific">Phocaeicola plebeius</name>
    <dbReference type="NCBI Taxonomy" id="310297"/>
    <lineage>
        <taxon>Bacteria</taxon>
        <taxon>Pseudomonadati</taxon>
        <taxon>Bacteroidota</taxon>
        <taxon>Bacteroidia</taxon>
        <taxon>Bacteroidales</taxon>
        <taxon>Bacteroidaceae</taxon>
        <taxon>Phocaeicola</taxon>
    </lineage>
</organism>
<dbReference type="Proteomes" id="UP000260814">
    <property type="component" value="Unassembled WGS sequence"/>
</dbReference>
<dbReference type="EMBL" id="QSTW01000013">
    <property type="protein sequence ID" value="RGM90270.1"/>
    <property type="molecule type" value="Genomic_DNA"/>
</dbReference>
<proteinExistence type="predicted"/>
<evidence type="ECO:0000313" key="2">
    <source>
        <dbReference type="Proteomes" id="UP000260814"/>
    </source>
</evidence>
<gene>
    <name evidence="1" type="ORF">DXB87_10240</name>
</gene>
<dbReference type="RefSeq" id="WP_117702064.1">
    <property type="nucleotide sequence ID" value="NZ_QSTW01000013.1"/>
</dbReference>
<name>A0A3E4Z7W9_9BACT</name>
<dbReference type="AlphaFoldDB" id="A0A3E4Z7W9"/>